<name>R7T6Y8_CAPTE</name>
<dbReference type="PANTHER" id="PTHR31214:SF3">
    <property type="entry name" value="PROTEIN FAM221B"/>
    <property type="match status" value="1"/>
</dbReference>
<reference evidence="4" key="1">
    <citation type="submission" date="2012-12" db="EMBL/GenBank/DDBJ databases">
        <authorList>
            <person name="Hellsten U."/>
            <person name="Grimwood J."/>
            <person name="Chapman J.A."/>
            <person name="Shapiro H."/>
            <person name="Aerts A."/>
            <person name="Otillar R.P."/>
            <person name="Terry A.Y."/>
            <person name="Boore J.L."/>
            <person name="Simakov O."/>
            <person name="Marletaz F."/>
            <person name="Cho S.-J."/>
            <person name="Edsinger-Gonzales E."/>
            <person name="Havlak P."/>
            <person name="Kuo D.-H."/>
            <person name="Larsson T."/>
            <person name="Lv J."/>
            <person name="Arendt D."/>
            <person name="Savage R."/>
            <person name="Osoegawa K."/>
            <person name="de Jong P."/>
            <person name="Lindberg D.R."/>
            <person name="Seaver E.C."/>
            <person name="Weisblat D.A."/>
            <person name="Putnam N.H."/>
            <person name="Grigoriev I.V."/>
            <person name="Rokhsar D.S."/>
        </authorList>
    </citation>
    <scope>NUCLEOTIDE SEQUENCE</scope>
    <source>
        <strain evidence="4">I ESC-2004</strain>
    </source>
</reference>
<reference evidence="3" key="3">
    <citation type="submission" date="2015-06" db="UniProtKB">
        <authorList>
            <consortium name="EnsemblMetazoa"/>
        </authorList>
    </citation>
    <scope>IDENTIFICATION</scope>
</reference>
<keyword evidence="4" id="KW-1185">Reference proteome</keyword>
<evidence type="ECO:0000313" key="2">
    <source>
        <dbReference type="EMBL" id="ELT89163.1"/>
    </source>
</evidence>
<dbReference type="EMBL" id="KB311498">
    <property type="protein sequence ID" value="ELT89163.1"/>
    <property type="molecule type" value="Genomic_DNA"/>
</dbReference>
<dbReference type="HOGENOM" id="CLU_074362_1_0_1"/>
<evidence type="ECO:0000313" key="3">
    <source>
        <dbReference type="EnsemblMetazoa" id="CapteP105552"/>
    </source>
</evidence>
<dbReference type="AlphaFoldDB" id="R7T6Y8"/>
<evidence type="ECO:0000313" key="4">
    <source>
        <dbReference type="Proteomes" id="UP000014760"/>
    </source>
</evidence>
<dbReference type="Proteomes" id="UP000014760">
    <property type="component" value="Unassembled WGS sequence"/>
</dbReference>
<dbReference type="PANTHER" id="PTHR31214">
    <property type="entry name" value="PROTEIN FAM221A-RELATED"/>
    <property type="match status" value="1"/>
</dbReference>
<feature type="non-terminal residue" evidence="2">
    <location>
        <position position="1"/>
    </location>
</feature>
<dbReference type="InterPro" id="IPR026755">
    <property type="entry name" value="Fam221a/b"/>
</dbReference>
<dbReference type="Pfam" id="PF14753">
    <property type="entry name" value="FAM221"/>
    <property type="match status" value="2"/>
</dbReference>
<sequence>GVYIGWRCPEFTWDCQRVSDMSRCFCGHLLGEHAHYDSQSHAVPCRQCRCKAYQWVPSRPEEIGEFWHQRRRGFDPEAWRAKCRCKHTHEEHDPNSLHKCKACKCSSFDSPFVCAACDRHYEDHDTFFMDADERRAKGMPVGQSTLDQLYD</sequence>
<protein>
    <submittedName>
        <fullName evidence="2 3">Uncharacterized protein</fullName>
    </submittedName>
</protein>
<dbReference type="OrthoDB" id="196393at2759"/>
<comment type="similarity">
    <text evidence="1">Belongs to the FAM221 family.</text>
</comment>
<evidence type="ECO:0000256" key="1">
    <source>
        <dbReference type="ARBA" id="ARBA00011026"/>
    </source>
</evidence>
<dbReference type="EnsemblMetazoa" id="CapteT105552">
    <property type="protein sequence ID" value="CapteP105552"/>
    <property type="gene ID" value="CapteG105552"/>
</dbReference>
<proteinExistence type="inferred from homology"/>
<dbReference type="EMBL" id="AMQN01003321">
    <property type="status" value="NOT_ANNOTATED_CDS"/>
    <property type="molecule type" value="Genomic_DNA"/>
</dbReference>
<reference evidence="2 4" key="2">
    <citation type="journal article" date="2013" name="Nature">
        <title>Insights into bilaterian evolution from three spiralian genomes.</title>
        <authorList>
            <person name="Simakov O."/>
            <person name="Marletaz F."/>
            <person name="Cho S.J."/>
            <person name="Edsinger-Gonzales E."/>
            <person name="Havlak P."/>
            <person name="Hellsten U."/>
            <person name="Kuo D.H."/>
            <person name="Larsson T."/>
            <person name="Lv J."/>
            <person name="Arendt D."/>
            <person name="Savage R."/>
            <person name="Osoegawa K."/>
            <person name="de Jong P."/>
            <person name="Grimwood J."/>
            <person name="Chapman J.A."/>
            <person name="Shapiro H."/>
            <person name="Aerts A."/>
            <person name="Otillar R.P."/>
            <person name="Terry A.Y."/>
            <person name="Boore J.L."/>
            <person name="Grigoriev I.V."/>
            <person name="Lindberg D.R."/>
            <person name="Seaver E.C."/>
            <person name="Weisblat D.A."/>
            <person name="Putnam N.H."/>
            <person name="Rokhsar D.S."/>
        </authorList>
    </citation>
    <scope>NUCLEOTIDE SEQUENCE</scope>
    <source>
        <strain evidence="2 4">I ESC-2004</strain>
    </source>
</reference>
<accession>R7T6Y8</accession>
<gene>
    <name evidence="2" type="ORF">CAPTEDRAFT_105552</name>
</gene>
<organism evidence="2">
    <name type="scientific">Capitella teleta</name>
    <name type="common">Polychaete worm</name>
    <dbReference type="NCBI Taxonomy" id="283909"/>
    <lineage>
        <taxon>Eukaryota</taxon>
        <taxon>Metazoa</taxon>
        <taxon>Spiralia</taxon>
        <taxon>Lophotrochozoa</taxon>
        <taxon>Annelida</taxon>
        <taxon>Polychaeta</taxon>
        <taxon>Sedentaria</taxon>
        <taxon>Scolecida</taxon>
        <taxon>Capitellidae</taxon>
        <taxon>Capitella</taxon>
    </lineage>
</organism>
<dbReference type="OMA" id="HTWRAKC"/>